<dbReference type="AlphaFoldDB" id="A0A2S6FVY3"/>
<gene>
    <name evidence="1" type="ORF">BD821_1164</name>
</gene>
<dbReference type="NCBIfam" id="NF040700">
    <property type="entry name" value="VPA1262_N_dom"/>
    <property type="match status" value="1"/>
</dbReference>
<protein>
    <recommendedName>
        <fullName evidence="3">Phospholipase D-like domain-containing protein</fullName>
    </recommendedName>
</protein>
<dbReference type="RefSeq" id="WP_104410429.1">
    <property type="nucleotide sequence ID" value="NZ_PTIS01000016.1"/>
</dbReference>
<reference evidence="1 2" key="1">
    <citation type="submission" date="2018-02" db="EMBL/GenBank/DDBJ databases">
        <title>Genomic Encyclopedia of Archaeal and Bacterial Type Strains, Phase II (KMG-II): from individual species to whole genera.</title>
        <authorList>
            <person name="Goeker M."/>
        </authorList>
    </citation>
    <scope>NUCLEOTIDE SEQUENCE [LARGE SCALE GENOMIC DNA]</scope>
    <source>
        <strain evidence="1 2">DSM 15099</strain>
    </source>
</reference>
<evidence type="ECO:0008006" key="3">
    <source>
        <dbReference type="Google" id="ProtNLM"/>
    </source>
</evidence>
<proteinExistence type="predicted"/>
<organism evidence="1 2">
    <name type="scientific">Clostridium algidicarnis DSM 15099</name>
    <dbReference type="NCBI Taxonomy" id="1121295"/>
    <lineage>
        <taxon>Bacteria</taxon>
        <taxon>Bacillati</taxon>
        <taxon>Bacillota</taxon>
        <taxon>Clostridia</taxon>
        <taxon>Eubacteriales</taxon>
        <taxon>Clostridiaceae</taxon>
        <taxon>Clostridium</taxon>
    </lineage>
</organism>
<dbReference type="EMBL" id="PTIS01000016">
    <property type="protein sequence ID" value="PPK46358.1"/>
    <property type="molecule type" value="Genomic_DNA"/>
</dbReference>
<dbReference type="Proteomes" id="UP000239863">
    <property type="component" value="Unassembled WGS sequence"/>
</dbReference>
<evidence type="ECO:0000313" key="1">
    <source>
        <dbReference type="EMBL" id="PPK46358.1"/>
    </source>
</evidence>
<sequence length="537" mass="63138">MMSQIDNFKNKISSEYKLLSERGNLGFYESCEVTTIFLLDKLCKNVYNYFSLFVFEEREIETNKVKYLTDKLLTVSDEYRMGICKYQLSMDDVYNNFTQITNSEVLSNISGVLQIGQLDLVNKQFVPPDGTEEVNLNKCLKNNFINGSYIYEFFDIGKKLLSKLTKIQRERISEHIMKFAPINLHVLQDRIGNVIFQFPSNLISINSASNKDDTSLNITISTDKRIDGEDRYSILVMNEFDNCITGIKYHDSKNNKNVKLDIGDTGNLIKTVVYDKKTDLVVYESKYSLMKQMHFRFNIGSQFPQKRTIITSKEENEVVVESTEFMETPRNMIEKKKYWKEFVQERQYKERLEELERRMKFMQYGASQDFEKNKALEDIRKLIVLNSEKQIMLWDPYLSAEDILNTLYYSKQMGIPMRAITSSSSETRKINGENEQDAITWINEQKNILKNNSNNYGINLEVRCQYGQFGWKFHDRFLLFIMRDGTARVWSLGTSINSLGKNHHIIQEVSHPQYIVDAFDELWNKLNDKRCILWKSR</sequence>
<evidence type="ECO:0000313" key="2">
    <source>
        <dbReference type="Proteomes" id="UP000239863"/>
    </source>
</evidence>
<comment type="caution">
    <text evidence="1">The sequence shown here is derived from an EMBL/GenBank/DDBJ whole genome shotgun (WGS) entry which is preliminary data.</text>
</comment>
<accession>A0A2S6FVY3</accession>
<name>A0A2S6FVY3_9CLOT</name>
<dbReference type="OrthoDB" id="9156203at2"/>